<dbReference type="GO" id="GO:0005198">
    <property type="term" value="F:structural molecule activity"/>
    <property type="evidence" value="ECO:0007669"/>
    <property type="project" value="InterPro"/>
</dbReference>
<evidence type="ECO:0000256" key="4">
    <source>
        <dbReference type="ARBA" id="ARBA00022561"/>
    </source>
</evidence>
<accession>A0A8F5RC55</accession>
<sequence length="679" mass="76135">MASYTGLSEKRVTTHRSGFDISQKNAFTAKVGELLPVYWDISMPGDSYRIKTQYFTRTQPVETSAYTRLREYFDWYAVPLRLLWKSAPVVITQMQEKESVQALSISQNLQLGTNFPSIPVSSLGQVLANLNAGTYDTRVEPSSASGFRNFFGFNRSDLSAKLFRYLHYGNFVDAIEAGVNPSGAFEWRMFGSSVINSTASNDFLRVNAMVNLFPLLAYQKIYQDFFRWSQWENANPSSYNVDYWTGVGETFELPAQGDDYWKTKGMFDLQYCNWNKDMFMSILPDSQFGDVAIVNLGSGASAQGELPQPDLPENAVYAASELSTAGRPYPLSLMAYYMSDSFIQPNAEVSTPQQLFFRGKNETTRPFSMKSPTGVFDNNLLANVRKTAEAISASFNVLALRQAEALQRRNEVVQSQDTDYRSQMEAQFGVKIPRALSNLAIYIGGMSRTLDISEVVNQSLSTEDSTAYIKGKGVGTGEDGFRFEHDEPCVIMCIYHALPLLDYDTTGIDPQLLITDAESYPQPAFDSIGMETIPSVVLSNSFSTYVPVSADSPLSVGSADYADQFIGWTPRYYHHKTKVDVVNGAFTTTLRSWVAPLNTAWYWRALHTPSNVGRPLPDGDPFTSVVFPLDYRFFKVNPIILDPIFGVNVDSTWDTDQLLINCYNEVYVARNLSRDGLPY</sequence>
<evidence type="ECO:0000256" key="1">
    <source>
        <dbReference type="ARBA" id="ARBA00004328"/>
    </source>
</evidence>
<keyword evidence="4" id="KW-0167">Capsid protein</keyword>
<dbReference type="Gene3D" id="2.60.169.10">
    <property type="entry name" value="Microviridae F protein"/>
    <property type="match status" value="2"/>
</dbReference>
<dbReference type="EMBL" id="MZ089809">
    <property type="protein sequence ID" value="QXN75309.1"/>
    <property type="molecule type" value="Genomic_DNA"/>
</dbReference>
<comment type="subcellular location">
    <subcellularLocation>
        <location evidence="1">Virion</location>
    </subcellularLocation>
</comment>
<keyword evidence="5" id="KW-0946">Virion</keyword>
<organism evidence="6">
    <name type="scientific">Microvirus mar63</name>
    <dbReference type="NCBI Taxonomy" id="2851200"/>
    <lineage>
        <taxon>Viruses</taxon>
        <taxon>Monodnaviria</taxon>
        <taxon>Sangervirae</taxon>
        <taxon>Phixviricota</taxon>
        <taxon>Malgrandaviricetes</taxon>
        <taxon>Petitvirales</taxon>
        <taxon>Microviridae</taxon>
    </lineage>
</organism>
<dbReference type="InterPro" id="IPR003514">
    <property type="entry name" value="Microviridae_protein_F"/>
</dbReference>
<comment type="similarity">
    <text evidence="2">Belongs to the microviridae F protein family.</text>
</comment>
<evidence type="ECO:0000256" key="2">
    <source>
        <dbReference type="ARBA" id="ARBA00009963"/>
    </source>
</evidence>
<dbReference type="InterPro" id="IPR037002">
    <property type="entry name" value="Microviridae_protein_F_sf"/>
</dbReference>
<proteinExistence type="inferred from homology"/>
<evidence type="ECO:0000313" key="6">
    <source>
        <dbReference type="EMBL" id="QXN75309.1"/>
    </source>
</evidence>
<evidence type="ECO:0000256" key="3">
    <source>
        <dbReference type="ARBA" id="ARBA00022431"/>
    </source>
</evidence>
<reference evidence="6" key="1">
    <citation type="submission" date="2021-04" db="EMBL/GenBank/DDBJ databases">
        <title>Genomes of microviruses identified in yellow-bellied marmot fecal samples.</title>
        <authorList>
            <person name="Varsani A."/>
            <person name="Kraberger S."/>
            <person name="Chatterjee A."/>
            <person name="Richet C."/>
            <person name="Fontenele R.S."/>
            <person name="Schmidlin K."/>
            <person name="Blumstein D.T."/>
        </authorList>
    </citation>
    <scope>NUCLEOTIDE SEQUENCE</scope>
    <source>
        <strain evidence="6">Mar63</strain>
    </source>
</reference>
<name>A0A8F5RC55_9VIRU</name>
<dbReference type="Pfam" id="PF02305">
    <property type="entry name" value="Phage_F"/>
    <property type="match status" value="2"/>
</dbReference>
<dbReference type="InterPro" id="IPR016184">
    <property type="entry name" value="Capsid/spike_ssDNA_virus"/>
</dbReference>
<dbReference type="SUPFAM" id="SSF88645">
    <property type="entry name" value="ssDNA viruses"/>
    <property type="match status" value="1"/>
</dbReference>
<dbReference type="GO" id="GO:0039615">
    <property type="term" value="C:T=1 icosahedral viral capsid"/>
    <property type="evidence" value="ECO:0007669"/>
    <property type="project" value="UniProtKB-KW"/>
</dbReference>
<evidence type="ECO:0000256" key="5">
    <source>
        <dbReference type="ARBA" id="ARBA00022844"/>
    </source>
</evidence>
<keyword evidence="3" id="KW-1140">T=1 icosahedral capsid protein</keyword>
<protein>
    <submittedName>
        <fullName evidence="6">Major capsid protein</fullName>
    </submittedName>
</protein>